<keyword evidence="2 7" id="KW-0533">Nickel</keyword>
<feature type="binding site" evidence="7">
    <location>
        <position position="94"/>
    </location>
    <ligand>
        <name>Ni(2+)</name>
        <dbReference type="ChEBI" id="CHEBI:49786"/>
    </ligand>
</feature>
<feature type="binding site" evidence="7">
    <location>
        <position position="81"/>
    </location>
    <ligand>
        <name>Ni(2+)</name>
        <dbReference type="ChEBI" id="CHEBI:49786"/>
    </ligand>
</feature>
<protein>
    <recommendedName>
        <fullName evidence="7">Putative nickel-responsive regulator</fullName>
    </recommendedName>
</protein>
<evidence type="ECO:0000256" key="2">
    <source>
        <dbReference type="ARBA" id="ARBA00022596"/>
    </source>
</evidence>
<dbReference type="AlphaFoldDB" id="A0A1X7JF05"/>
<dbReference type="Pfam" id="PF08753">
    <property type="entry name" value="NikR_C"/>
    <property type="match status" value="1"/>
</dbReference>
<proteinExistence type="inferred from homology"/>
<dbReference type="SUPFAM" id="SSF55021">
    <property type="entry name" value="ACT-like"/>
    <property type="match status" value="1"/>
</dbReference>
<comment type="function">
    <text evidence="7">Transcriptional regulator.</text>
</comment>
<evidence type="ECO:0000313" key="10">
    <source>
        <dbReference type="EMBL" id="SMG26245.1"/>
    </source>
</evidence>
<feature type="binding site" evidence="7">
    <location>
        <position position="92"/>
    </location>
    <ligand>
        <name>Ni(2+)</name>
        <dbReference type="ChEBI" id="CHEBI:49786"/>
    </ligand>
</feature>
<keyword evidence="4 7" id="KW-0805">Transcription regulation</keyword>
<keyword evidence="6 7" id="KW-0804">Transcription</keyword>
<evidence type="ECO:0000256" key="6">
    <source>
        <dbReference type="ARBA" id="ARBA00023163"/>
    </source>
</evidence>
<dbReference type="CDD" id="cd22231">
    <property type="entry name" value="RHH_NikR_HicB-like"/>
    <property type="match status" value="1"/>
</dbReference>
<sequence length="137" mass="15266">MTGDTLIRFGVAVPERLLREFDRHIESQGIPNRSEALRQLIRDSLAEKCWVQGKGLVYGSITISYNHHTREACSILTDIQHRFSDVIVCTTHVHADQDNCLEVIVVKGEADFVRSLIQELSGVKAVNNLSPVVASVL</sequence>
<accession>A0A1X7JF05</accession>
<name>A0A1X7JF05_9BACT</name>
<dbReference type="PANTHER" id="PTHR34719">
    <property type="entry name" value="NICKEL-RESPONSIVE REGULATOR"/>
    <property type="match status" value="1"/>
</dbReference>
<evidence type="ECO:0000259" key="9">
    <source>
        <dbReference type="Pfam" id="PF08753"/>
    </source>
</evidence>
<organism evidence="10 11">
    <name type="scientific">Dethiosulfovibrio salsuginis</name>
    <dbReference type="NCBI Taxonomy" id="561720"/>
    <lineage>
        <taxon>Bacteria</taxon>
        <taxon>Thermotogati</taxon>
        <taxon>Synergistota</taxon>
        <taxon>Synergistia</taxon>
        <taxon>Synergistales</taxon>
        <taxon>Dethiosulfovibrionaceae</taxon>
        <taxon>Dethiosulfovibrio</taxon>
    </lineage>
</organism>
<feature type="binding site" evidence="7">
    <location>
        <position position="100"/>
    </location>
    <ligand>
        <name>Ni(2+)</name>
        <dbReference type="ChEBI" id="CHEBI:49786"/>
    </ligand>
</feature>
<evidence type="ECO:0000256" key="7">
    <source>
        <dbReference type="HAMAP-Rule" id="MF_00476"/>
    </source>
</evidence>
<dbReference type="Proteomes" id="UP000193355">
    <property type="component" value="Unassembled WGS sequence"/>
</dbReference>
<evidence type="ECO:0000259" key="8">
    <source>
        <dbReference type="Pfam" id="PF01402"/>
    </source>
</evidence>
<dbReference type="GO" id="GO:0003677">
    <property type="term" value="F:DNA binding"/>
    <property type="evidence" value="ECO:0007669"/>
    <property type="project" value="UniProtKB-KW"/>
</dbReference>
<evidence type="ECO:0000256" key="1">
    <source>
        <dbReference type="ARBA" id="ARBA00008478"/>
    </source>
</evidence>
<dbReference type="Pfam" id="PF01402">
    <property type="entry name" value="RHH_1"/>
    <property type="match status" value="1"/>
</dbReference>
<evidence type="ECO:0000256" key="3">
    <source>
        <dbReference type="ARBA" id="ARBA00022723"/>
    </source>
</evidence>
<dbReference type="InterPro" id="IPR022988">
    <property type="entry name" value="Ni_resp_reg_NikR"/>
</dbReference>
<keyword evidence="11" id="KW-1185">Reference proteome</keyword>
<feature type="domain" description="Transcription factor NikR nickel binding C-terminal" evidence="9">
    <location>
        <begin position="59"/>
        <end position="129"/>
    </location>
</feature>
<dbReference type="EMBL" id="FXBB01000011">
    <property type="protein sequence ID" value="SMG26245.1"/>
    <property type="molecule type" value="Genomic_DNA"/>
</dbReference>
<dbReference type="GO" id="GO:0016151">
    <property type="term" value="F:nickel cation binding"/>
    <property type="evidence" value="ECO:0007669"/>
    <property type="project" value="UniProtKB-UniRule"/>
</dbReference>
<keyword evidence="5 7" id="KW-0238">DNA-binding</keyword>
<comment type="cofactor">
    <cofactor evidence="7">
        <name>Ni(2+)</name>
        <dbReference type="ChEBI" id="CHEBI:49786"/>
    </cofactor>
    <text evidence="7">Binds 1 nickel ion per subunit.</text>
</comment>
<dbReference type="Gene3D" id="1.10.1220.10">
    <property type="entry name" value="Met repressor-like"/>
    <property type="match status" value="1"/>
</dbReference>
<dbReference type="InterPro" id="IPR014864">
    <property type="entry name" value="TF_NikR_Ni-bd_C"/>
</dbReference>
<dbReference type="Gene3D" id="3.30.70.1150">
    <property type="entry name" value="ACT-like. Chain A, domain 2"/>
    <property type="match status" value="1"/>
</dbReference>
<gene>
    <name evidence="10" type="ORF">SAMN06275492_11130</name>
</gene>
<comment type="similarity">
    <text evidence="1 7">Belongs to the transcriptional regulatory CopG/NikR family.</text>
</comment>
<evidence type="ECO:0000256" key="5">
    <source>
        <dbReference type="ARBA" id="ARBA00023125"/>
    </source>
</evidence>
<dbReference type="InterPro" id="IPR045865">
    <property type="entry name" value="ACT-like_dom_sf"/>
</dbReference>
<dbReference type="GO" id="GO:0003700">
    <property type="term" value="F:DNA-binding transcription factor activity"/>
    <property type="evidence" value="ECO:0007669"/>
    <property type="project" value="UniProtKB-UniRule"/>
</dbReference>
<dbReference type="HAMAP" id="MF_00476">
    <property type="entry name" value="NikR"/>
    <property type="match status" value="1"/>
</dbReference>
<dbReference type="InterPro" id="IPR002145">
    <property type="entry name" value="CopG"/>
</dbReference>
<feature type="domain" description="Ribbon-helix-helix protein CopG" evidence="8">
    <location>
        <begin position="8"/>
        <end position="47"/>
    </location>
</feature>
<dbReference type="InterPro" id="IPR050192">
    <property type="entry name" value="CopG/NikR_regulator"/>
</dbReference>
<dbReference type="InterPro" id="IPR027271">
    <property type="entry name" value="Acetolactate_synth/TF_NikR_C"/>
</dbReference>
<dbReference type="PANTHER" id="PTHR34719:SF2">
    <property type="entry name" value="NICKEL-RESPONSIVE REGULATOR"/>
    <property type="match status" value="1"/>
</dbReference>
<dbReference type="InterPro" id="IPR010985">
    <property type="entry name" value="Ribbon_hlx_hlx"/>
</dbReference>
<dbReference type="InterPro" id="IPR013321">
    <property type="entry name" value="Arc_rbn_hlx_hlx"/>
</dbReference>
<evidence type="ECO:0000313" key="11">
    <source>
        <dbReference type="Proteomes" id="UP000193355"/>
    </source>
</evidence>
<dbReference type="STRING" id="561720.SAMN06275492_11130"/>
<dbReference type="NCBIfam" id="NF003381">
    <property type="entry name" value="PRK04460.1"/>
    <property type="match status" value="1"/>
</dbReference>
<reference evidence="11" key="1">
    <citation type="submission" date="2017-04" db="EMBL/GenBank/DDBJ databases">
        <authorList>
            <person name="Varghese N."/>
            <person name="Submissions S."/>
        </authorList>
    </citation>
    <scope>NUCLEOTIDE SEQUENCE [LARGE SCALE GENOMIC DNA]</scope>
    <source>
        <strain evidence="11">USBA 82</strain>
    </source>
</reference>
<dbReference type="NCBIfam" id="NF002815">
    <property type="entry name" value="PRK02967.1"/>
    <property type="match status" value="1"/>
</dbReference>
<dbReference type="GO" id="GO:0010045">
    <property type="term" value="P:response to nickel cation"/>
    <property type="evidence" value="ECO:0007669"/>
    <property type="project" value="InterPro"/>
</dbReference>
<evidence type="ECO:0000256" key="4">
    <source>
        <dbReference type="ARBA" id="ARBA00023015"/>
    </source>
</evidence>
<dbReference type="NCBIfam" id="NF002169">
    <property type="entry name" value="PRK01002.1"/>
    <property type="match status" value="1"/>
</dbReference>
<dbReference type="SUPFAM" id="SSF47598">
    <property type="entry name" value="Ribbon-helix-helix"/>
    <property type="match status" value="1"/>
</dbReference>
<dbReference type="RefSeq" id="WP_200806631.1">
    <property type="nucleotide sequence ID" value="NZ_FXBB01000011.1"/>
</dbReference>
<keyword evidence="3 7" id="KW-0479">Metal-binding</keyword>